<keyword evidence="3" id="KW-1185">Reference proteome</keyword>
<dbReference type="Proteomes" id="UP000054279">
    <property type="component" value="Unassembled WGS sequence"/>
</dbReference>
<sequence length="292" mass="33182">MSSIITGKAAMPPPGSNRAPKTFEGSEDEIAEFLELFENCADDSQLPDTEKVPFLFRYLSRGQKDVFKTFDGYSPADWTVFKAAIQEAFEGAFTEKKYTRQSLIQFTRKHSAKVLSADSELHAYHREFQAIAHYLVNEKIISKEERDRYYWFGLHEHTRRLVELRLAITHPNHTRTAPYDFADIFKAATTLLTKAAPLHTASIMELDVKIQGKYSEVGIYDSGAELVCISEIAAKEMGLPFSCDLQLNMRDANGGKKMTFRIIENLELVIGSVSVYVHTWIIRNAPYRLLLG</sequence>
<feature type="region of interest" description="Disordered" evidence="1">
    <location>
        <begin position="1"/>
        <end position="22"/>
    </location>
</feature>
<protein>
    <submittedName>
        <fullName evidence="2">Uncharacterized protein</fullName>
    </submittedName>
</protein>
<dbReference type="OrthoDB" id="3258358at2759"/>
<accession>A0A0C9VXP6</accession>
<evidence type="ECO:0000313" key="3">
    <source>
        <dbReference type="Proteomes" id="UP000054279"/>
    </source>
</evidence>
<reference evidence="2 3" key="1">
    <citation type="submission" date="2014-06" db="EMBL/GenBank/DDBJ databases">
        <title>Evolutionary Origins and Diversification of the Mycorrhizal Mutualists.</title>
        <authorList>
            <consortium name="DOE Joint Genome Institute"/>
            <consortium name="Mycorrhizal Genomics Consortium"/>
            <person name="Kohler A."/>
            <person name="Kuo A."/>
            <person name="Nagy L.G."/>
            <person name="Floudas D."/>
            <person name="Copeland A."/>
            <person name="Barry K.W."/>
            <person name="Cichocki N."/>
            <person name="Veneault-Fourrey C."/>
            <person name="LaButti K."/>
            <person name="Lindquist E.A."/>
            <person name="Lipzen A."/>
            <person name="Lundell T."/>
            <person name="Morin E."/>
            <person name="Murat C."/>
            <person name="Riley R."/>
            <person name="Ohm R."/>
            <person name="Sun H."/>
            <person name="Tunlid A."/>
            <person name="Henrissat B."/>
            <person name="Grigoriev I.V."/>
            <person name="Hibbett D.S."/>
            <person name="Martin F."/>
        </authorList>
    </citation>
    <scope>NUCLEOTIDE SEQUENCE [LARGE SCALE GENOMIC DNA]</scope>
    <source>
        <strain evidence="2 3">SS14</strain>
    </source>
</reference>
<evidence type="ECO:0000313" key="2">
    <source>
        <dbReference type="EMBL" id="KIJ43690.1"/>
    </source>
</evidence>
<dbReference type="InterPro" id="IPR021109">
    <property type="entry name" value="Peptidase_aspartic_dom_sf"/>
</dbReference>
<dbReference type="HOGENOM" id="CLU_919977_0_0_1"/>
<proteinExistence type="predicted"/>
<dbReference type="CDD" id="cd00303">
    <property type="entry name" value="retropepsin_like"/>
    <property type="match status" value="1"/>
</dbReference>
<dbReference type="EMBL" id="KN837121">
    <property type="protein sequence ID" value="KIJ43690.1"/>
    <property type="molecule type" value="Genomic_DNA"/>
</dbReference>
<dbReference type="Gene3D" id="2.40.70.10">
    <property type="entry name" value="Acid Proteases"/>
    <property type="match status" value="1"/>
</dbReference>
<evidence type="ECO:0000256" key="1">
    <source>
        <dbReference type="SAM" id="MobiDB-lite"/>
    </source>
</evidence>
<organism evidence="2 3">
    <name type="scientific">Sphaerobolus stellatus (strain SS14)</name>
    <dbReference type="NCBI Taxonomy" id="990650"/>
    <lineage>
        <taxon>Eukaryota</taxon>
        <taxon>Fungi</taxon>
        <taxon>Dikarya</taxon>
        <taxon>Basidiomycota</taxon>
        <taxon>Agaricomycotina</taxon>
        <taxon>Agaricomycetes</taxon>
        <taxon>Phallomycetidae</taxon>
        <taxon>Geastrales</taxon>
        <taxon>Sphaerobolaceae</taxon>
        <taxon>Sphaerobolus</taxon>
    </lineage>
</organism>
<dbReference type="AlphaFoldDB" id="A0A0C9VXP6"/>
<gene>
    <name evidence="2" type="ORF">M422DRAFT_169568</name>
</gene>
<name>A0A0C9VXP6_SPHS4</name>